<organism evidence="5 6">
    <name type="scientific">Marssonina brunnea f. sp. multigermtubi (strain MB_m1)</name>
    <name type="common">Marssonina leaf spot fungus</name>
    <dbReference type="NCBI Taxonomy" id="1072389"/>
    <lineage>
        <taxon>Eukaryota</taxon>
        <taxon>Fungi</taxon>
        <taxon>Dikarya</taxon>
        <taxon>Ascomycota</taxon>
        <taxon>Pezizomycotina</taxon>
        <taxon>Leotiomycetes</taxon>
        <taxon>Helotiales</taxon>
        <taxon>Drepanopezizaceae</taxon>
        <taxon>Drepanopeziza</taxon>
    </lineage>
</organism>
<keyword evidence="3" id="KW-0812">Transmembrane</keyword>
<protein>
    <submittedName>
        <fullName evidence="5">Riboflavin aldehyde-forming enzyme</fullName>
    </submittedName>
</protein>
<dbReference type="HOGENOM" id="CLU_047639_1_1_1"/>
<name>K1XY84_MARBU</name>
<dbReference type="SUPFAM" id="SSF50685">
    <property type="entry name" value="Barwin-like endoglucanases"/>
    <property type="match status" value="1"/>
</dbReference>
<reference evidence="5 6" key="1">
    <citation type="journal article" date="2012" name="BMC Genomics">
        <title>Sequencing the genome of Marssonina brunnea reveals fungus-poplar co-evolution.</title>
        <authorList>
            <person name="Zhu S."/>
            <person name="Cao Y.-Z."/>
            <person name="Jiang C."/>
            <person name="Tan B.-Y."/>
            <person name="Wang Z."/>
            <person name="Feng S."/>
            <person name="Zhang L."/>
            <person name="Su X.-H."/>
            <person name="Brejova B."/>
            <person name="Vinar T."/>
            <person name="Xu M."/>
            <person name="Wang M.-X."/>
            <person name="Zhang S.-G."/>
            <person name="Huang M.-R."/>
            <person name="Wu R."/>
            <person name="Zhou Y."/>
        </authorList>
    </citation>
    <scope>NUCLEOTIDE SEQUENCE [LARGE SCALE GENOMIC DNA]</scope>
    <source>
        <strain evidence="5 6">MB_m1</strain>
    </source>
</reference>
<accession>K1XY84</accession>
<dbReference type="RefSeq" id="XP_007292027.1">
    <property type="nucleotide sequence ID" value="XM_007291965.1"/>
</dbReference>
<dbReference type="EMBL" id="JH921435">
    <property type="protein sequence ID" value="EKD17769.1"/>
    <property type="molecule type" value="Genomic_DNA"/>
</dbReference>
<proteinExistence type="predicted"/>
<dbReference type="Pfam" id="PF00967">
    <property type="entry name" value="Barwin"/>
    <property type="match status" value="1"/>
</dbReference>
<evidence type="ECO:0000313" key="6">
    <source>
        <dbReference type="Proteomes" id="UP000006753"/>
    </source>
</evidence>
<feature type="domain" description="Barwin" evidence="4">
    <location>
        <begin position="139"/>
        <end position="222"/>
    </location>
</feature>
<dbReference type="GO" id="GO:0042742">
    <property type="term" value="P:defense response to bacterium"/>
    <property type="evidence" value="ECO:0007669"/>
    <property type="project" value="InterPro"/>
</dbReference>
<dbReference type="AlphaFoldDB" id="K1XY84"/>
<dbReference type="STRING" id="1072389.K1XY84"/>
<dbReference type="Proteomes" id="UP000006753">
    <property type="component" value="Unassembled WGS sequence"/>
</dbReference>
<keyword evidence="3" id="KW-0472">Membrane</keyword>
<dbReference type="InterPro" id="IPR001153">
    <property type="entry name" value="Barwin_dom"/>
</dbReference>
<sequence>MAETIHQLPEWETPRPPKQKGPLSKLMAQSPLLARKQEAEEGKEAASAGEDSTAVMRTFSDRFVPHRAACSLRPRSRKSMLYSLGALLLLLALALGLGLGIGLPQKSNKAENLPLPTSNGTFNGDLTYYDPGLGACGLEHAASDSICAVSHSVWDAVMTSSNPNDNPLCGRKIRVTRYNEAVRANRSVDVTVVDKCMGCKPTDLDLSIKMFTALADESLGRVVGTWAWLN</sequence>
<keyword evidence="1" id="KW-0732">Signal</keyword>
<evidence type="ECO:0000256" key="2">
    <source>
        <dbReference type="SAM" id="MobiDB-lite"/>
    </source>
</evidence>
<dbReference type="KEGG" id="mbe:MBM_04138"/>
<feature type="region of interest" description="Disordered" evidence="2">
    <location>
        <begin position="1"/>
        <end position="29"/>
    </location>
</feature>
<dbReference type="Gene3D" id="2.40.40.10">
    <property type="entry name" value="RlpA-like domain"/>
    <property type="match status" value="1"/>
</dbReference>
<dbReference type="OMA" id="CQDASHL"/>
<dbReference type="GeneID" id="18760073"/>
<dbReference type="PANTHER" id="PTHR31836">
    <property type="match status" value="1"/>
</dbReference>
<dbReference type="OrthoDB" id="623670at2759"/>
<dbReference type="eggNOG" id="ENOG502S6X4">
    <property type="taxonomic scope" value="Eukaryota"/>
</dbReference>
<dbReference type="InParanoid" id="K1XY84"/>
<feature type="transmembrane region" description="Helical" evidence="3">
    <location>
        <begin position="81"/>
        <end position="103"/>
    </location>
</feature>
<dbReference type="InterPro" id="IPR051477">
    <property type="entry name" value="Expansin_CellWall"/>
</dbReference>
<evidence type="ECO:0000259" key="4">
    <source>
        <dbReference type="Pfam" id="PF00967"/>
    </source>
</evidence>
<dbReference type="GO" id="GO:0050832">
    <property type="term" value="P:defense response to fungus"/>
    <property type="evidence" value="ECO:0007669"/>
    <property type="project" value="InterPro"/>
</dbReference>
<evidence type="ECO:0000313" key="5">
    <source>
        <dbReference type="EMBL" id="EKD17769.1"/>
    </source>
</evidence>
<evidence type="ECO:0000256" key="3">
    <source>
        <dbReference type="SAM" id="Phobius"/>
    </source>
</evidence>
<evidence type="ECO:0000256" key="1">
    <source>
        <dbReference type="ARBA" id="ARBA00022729"/>
    </source>
</evidence>
<keyword evidence="3" id="KW-1133">Transmembrane helix</keyword>
<dbReference type="PANTHER" id="PTHR31836:SF28">
    <property type="entry name" value="SRCR DOMAIN-CONTAINING PROTEIN-RELATED"/>
    <property type="match status" value="1"/>
</dbReference>
<gene>
    <name evidence="5" type="ORF">MBM_04138</name>
</gene>
<keyword evidence="6" id="KW-1185">Reference proteome</keyword>
<dbReference type="InterPro" id="IPR036908">
    <property type="entry name" value="RlpA-like_sf"/>
</dbReference>
<dbReference type="CDD" id="cd22191">
    <property type="entry name" value="DPBB_RlpA_EXP_N-like"/>
    <property type="match status" value="1"/>
</dbReference>